<reference evidence="2 3" key="1">
    <citation type="submission" date="2019-03" db="EMBL/GenBank/DDBJ databases">
        <title>Genomic Encyclopedia of Type Strains, Phase IV (KMG-IV): sequencing the most valuable type-strain genomes for metagenomic binning, comparative biology and taxonomic classification.</title>
        <authorList>
            <person name="Goeker M."/>
        </authorList>
    </citation>
    <scope>NUCLEOTIDE SEQUENCE [LARGE SCALE GENOMIC DNA]</scope>
    <source>
        <strain evidence="2 3">DSM 100451</strain>
    </source>
</reference>
<dbReference type="EMBL" id="SLUM01000031">
    <property type="protein sequence ID" value="TCL53558.1"/>
    <property type="molecule type" value="Genomic_DNA"/>
</dbReference>
<dbReference type="InterPro" id="IPR024559">
    <property type="entry name" value="DUF3846"/>
</dbReference>
<dbReference type="RefSeq" id="WP_132587433.1">
    <property type="nucleotide sequence ID" value="NZ_CAMMRG010000006.1"/>
</dbReference>
<organism evidence="2 3">
    <name type="scientific">Allofournierella massiliensis</name>
    <dbReference type="NCBI Taxonomy" id="1650663"/>
    <lineage>
        <taxon>Bacteria</taxon>
        <taxon>Bacillati</taxon>
        <taxon>Bacillota</taxon>
        <taxon>Clostridia</taxon>
        <taxon>Eubacteriales</taxon>
        <taxon>Oscillospiraceae</taxon>
        <taxon>Allofournierella</taxon>
    </lineage>
</organism>
<name>A0A4R1QIX3_9FIRM</name>
<comment type="caution">
    <text evidence="2">The sequence shown here is derived from an EMBL/GenBank/DDBJ whole genome shotgun (WGS) entry which is preliminary data.</text>
</comment>
<accession>A0A4R1QIX3</accession>
<protein>
    <submittedName>
        <fullName evidence="2">Uncharacterized protein DUF3846</fullName>
    </submittedName>
</protein>
<evidence type="ECO:0000259" key="1">
    <source>
        <dbReference type="Pfam" id="PF12957"/>
    </source>
</evidence>
<evidence type="ECO:0000313" key="2">
    <source>
        <dbReference type="EMBL" id="TCL53558.1"/>
    </source>
</evidence>
<feature type="domain" description="DUF3846" evidence="1">
    <location>
        <begin position="7"/>
        <end position="103"/>
    </location>
</feature>
<dbReference type="GeneID" id="97380015"/>
<evidence type="ECO:0000313" key="3">
    <source>
        <dbReference type="Proteomes" id="UP000295184"/>
    </source>
</evidence>
<dbReference type="STRING" id="1650663.GCA_001486665_02503"/>
<dbReference type="Pfam" id="PF12957">
    <property type="entry name" value="DUF3846"/>
    <property type="match status" value="1"/>
</dbReference>
<sequence length="144" mass="16583">MNKEKQIRVLLVRPGQYPEERMVDNTLPALQKLVGGDIETVSPWPDRVCIVCDDEGKLKGKPFNRTLGDYDVLAGDFFICGIRDDDFCSLTDTQISRYEKLYHDPQIFLSTSFGLYTDTCTPQEYARFMNPSTPDKTTMRNEER</sequence>
<gene>
    <name evidence="2" type="ORF">EDD77_13117</name>
</gene>
<dbReference type="AlphaFoldDB" id="A0A4R1QIX3"/>
<proteinExistence type="predicted"/>
<dbReference type="Proteomes" id="UP000295184">
    <property type="component" value="Unassembled WGS sequence"/>
</dbReference>